<keyword evidence="1" id="KW-0378">Hydrolase</keyword>
<dbReference type="STRING" id="1110509.Mhar_0317"/>
<feature type="domain" description="Metallo-beta-lactamase" evidence="2">
    <location>
        <begin position="70"/>
        <end position="263"/>
    </location>
</feature>
<reference evidence="3 4" key="1">
    <citation type="journal article" date="2012" name="PLoS ONE">
        <title>The genome characteristics and predicted function of methyl-group oxidation pathway in the obligate aceticlastic methanogens, Methanosaeta spp.</title>
        <authorList>
            <person name="Zhu J."/>
            <person name="Zheng H."/>
            <person name="Ai G."/>
            <person name="Zhang G."/>
            <person name="Liu D."/>
            <person name="Liu X."/>
            <person name="Dong X."/>
        </authorList>
    </citation>
    <scope>NUCLEOTIDE SEQUENCE [LARGE SCALE GENOMIC DNA]</scope>
    <source>
        <strain evidence="3 4">6Ac</strain>
    </source>
</reference>
<dbReference type="PANTHER" id="PTHR46018:SF3">
    <property type="entry name" value="ARYLSULFATASE"/>
    <property type="match status" value="1"/>
</dbReference>
<name>G7WLW1_METH6</name>
<dbReference type="SUPFAM" id="SSF56281">
    <property type="entry name" value="Metallo-hydrolase/oxidoreductase"/>
    <property type="match status" value="1"/>
</dbReference>
<proteinExistence type="predicted"/>
<evidence type="ECO:0000256" key="1">
    <source>
        <dbReference type="ARBA" id="ARBA00022801"/>
    </source>
</evidence>
<dbReference type="HOGENOM" id="CLU_031317_0_2_2"/>
<dbReference type="EMBL" id="CP003117">
    <property type="protein sequence ID" value="AET63704.1"/>
    <property type="molecule type" value="Genomic_DNA"/>
</dbReference>
<dbReference type="GO" id="GO:0042781">
    <property type="term" value="F:3'-tRNA processing endoribonuclease activity"/>
    <property type="evidence" value="ECO:0007669"/>
    <property type="project" value="TreeGrafter"/>
</dbReference>
<dbReference type="PANTHER" id="PTHR46018">
    <property type="entry name" value="ZINC PHOSPHODIESTERASE ELAC PROTEIN 1"/>
    <property type="match status" value="1"/>
</dbReference>
<keyword evidence="4" id="KW-1185">Reference proteome</keyword>
<sequence length="300" mass="32725">MSSDYGFWDQILCIYLKPIGRGCRQPQVWAIDNFKSGPSTTSITSGSKKPLMDLEVTLLGTGVGIPHSGRAQAGLVIRAEEPILFDCGAGALLRLAEAGLSPLEVDLVLLTHLHLDHVSDLLPLAKARWLMGESEMEVYGPEGTAGWFEAVRGLYSYLKDLDVSFTVVNPGDEFCLNGLRIRAREAVHSIPALGYRIESETKSVVYSGDTEPVESIRLLAEGADLLVHECSFPEPFVITNHATPRRLGLTFKGAGVKRIVLTHLYPQTVGFEEAMVRDVLEGVGPGVEVEIGRDLQRISI</sequence>
<evidence type="ECO:0000259" key="2">
    <source>
        <dbReference type="SMART" id="SM00849"/>
    </source>
</evidence>
<gene>
    <name evidence="3" type="ordered locus">Mhar_0317</name>
</gene>
<organism evidence="3 4">
    <name type="scientific">Methanothrix harundinacea (strain 6Ac)</name>
    <name type="common">Methanosaeta harundinacea</name>
    <dbReference type="NCBI Taxonomy" id="1110509"/>
    <lineage>
        <taxon>Archaea</taxon>
        <taxon>Methanobacteriati</taxon>
        <taxon>Methanobacteriota</taxon>
        <taxon>Stenosarchaea group</taxon>
        <taxon>Methanomicrobia</taxon>
        <taxon>Methanotrichales</taxon>
        <taxon>Methanotrichaceae</taxon>
        <taxon>Methanothrix</taxon>
    </lineage>
</organism>
<dbReference type="Proteomes" id="UP000005877">
    <property type="component" value="Chromosome"/>
</dbReference>
<accession>G7WLW1</accession>
<dbReference type="SMART" id="SM00849">
    <property type="entry name" value="Lactamase_B"/>
    <property type="match status" value="1"/>
</dbReference>
<dbReference type="CDD" id="cd07719">
    <property type="entry name" value="arylsulfatase_AtsA-like_MBL-fold"/>
    <property type="match status" value="1"/>
</dbReference>
<evidence type="ECO:0000313" key="3">
    <source>
        <dbReference type="EMBL" id="AET63704.1"/>
    </source>
</evidence>
<dbReference type="InterPro" id="IPR001279">
    <property type="entry name" value="Metallo-B-lactamas"/>
</dbReference>
<dbReference type="Pfam" id="PF12706">
    <property type="entry name" value="Lactamase_B_2"/>
    <property type="match status" value="1"/>
</dbReference>
<dbReference type="InterPro" id="IPR044094">
    <property type="entry name" value="AtsA-like_MBL-fold"/>
</dbReference>
<dbReference type="Gene3D" id="3.60.15.10">
    <property type="entry name" value="Ribonuclease Z/Hydroxyacylglutathione hydrolase-like"/>
    <property type="match status" value="1"/>
</dbReference>
<evidence type="ECO:0000313" key="4">
    <source>
        <dbReference type="Proteomes" id="UP000005877"/>
    </source>
</evidence>
<dbReference type="KEGG" id="mhi:Mhar_0317"/>
<dbReference type="AlphaFoldDB" id="G7WLW1"/>
<dbReference type="PATRIC" id="fig|1110509.7.peg.358"/>
<dbReference type="InterPro" id="IPR036866">
    <property type="entry name" value="RibonucZ/Hydroxyglut_hydro"/>
</dbReference>
<protein>
    <submittedName>
        <fullName evidence="3">Metallo-beta-lactamase domain protein</fullName>
    </submittedName>
</protein>